<proteinExistence type="predicted"/>
<protein>
    <submittedName>
        <fullName evidence="1">Uncharacterized protein</fullName>
    </submittedName>
</protein>
<feature type="non-terminal residue" evidence="1">
    <location>
        <position position="91"/>
    </location>
</feature>
<gene>
    <name evidence="1" type="ORF">METZ01_LOCUS103612</name>
</gene>
<sequence length="91" mass="10089">MFLTDFGIPATVRTLNAGGAVLKKCGLVAPDLSSKKLEYLAKKRTGLSNFGDWAFQRPLEKLIKAYEQEANLTMLGRITVHELIVNILINL</sequence>
<dbReference type="EMBL" id="UINC01011508">
    <property type="protein sequence ID" value="SVA50758.1"/>
    <property type="molecule type" value="Genomic_DNA"/>
</dbReference>
<evidence type="ECO:0000313" key="1">
    <source>
        <dbReference type="EMBL" id="SVA50758.1"/>
    </source>
</evidence>
<name>A0A381WFC2_9ZZZZ</name>
<reference evidence="1" key="1">
    <citation type="submission" date="2018-05" db="EMBL/GenBank/DDBJ databases">
        <authorList>
            <person name="Lanie J.A."/>
            <person name="Ng W.-L."/>
            <person name="Kazmierczak K.M."/>
            <person name="Andrzejewski T.M."/>
            <person name="Davidsen T.M."/>
            <person name="Wayne K.J."/>
            <person name="Tettelin H."/>
            <person name="Glass J.I."/>
            <person name="Rusch D."/>
            <person name="Podicherti R."/>
            <person name="Tsui H.-C.T."/>
            <person name="Winkler M.E."/>
        </authorList>
    </citation>
    <scope>NUCLEOTIDE SEQUENCE</scope>
</reference>
<dbReference type="AlphaFoldDB" id="A0A381WFC2"/>
<dbReference type="Gene3D" id="3.40.50.300">
    <property type="entry name" value="P-loop containing nucleotide triphosphate hydrolases"/>
    <property type="match status" value="1"/>
</dbReference>
<dbReference type="InterPro" id="IPR027417">
    <property type="entry name" value="P-loop_NTPase"/>
</dbReference>
<organism evidence="1">
    <name type="scientific">marine metagenome</name>
    <dbReference type="NCBI Taxonomy" id="408172"/>
    <lineage>
        <taxon>unclassified sequences</taxon>
        <taxon>metagenomes</taxon>
        <taxon>ecological metagenomes</taxon>
    </lineage>
</organism>
<accession>A0A381WFC2</accession>